<proteinExistence type="predicted"/>
<dbReference type="EMBL" id="OB794342">
    <property type="protein sequence ID" value="CAD7430111.1"/>
    <property type="molecule type" value="Genomic_DNA"/>
</dbReference>
<accession>A0A7R9HPG5</accession>
<reference evidence="2" key="1">
    <citation type="submission" date="2020-11" db="EMBL/GenBank/DDBJ databases">
        <authorList>
            <person name="Tran Van P."/>
        </authorList>
    </citation>
    <scope>NUCLEOTIDE SEQUENCE</scope>
</reference>
<sequence>MDQDSSKISPEHEGTRLPQTCYSAVCDRDEEQGYFGIDKNQPVDHSSKISPEHEGTRLPQTCYSAVCDRDEEQGYFGPVTALPVTETRNKVTLDLLQRCLAVCKRDEEEGYFGSVPALSVTETRNKVTLDLFQRCLAVCDRDEEQGYFEPVPALPVTEMRNEFTPDISSMASLVPTDSSQLTSDSQHLGDLYMRTGRTIIISKQASMQEKKSFAVQRRERIAIQACTTGCIGARRAALHNSTSWSKAAEHITINIKQPTKWIDDFLLYRSTTLSFHIFISCLFLLLTASSLGLRTAGGGSVVSELAYDCGGGVNETARGCDSEVGGSTCDCAIEVEGPATGGTLEVSGATRIWGLCFLVGPSLSGASPKASS</sequence>
<gene>
    <name evidence="2" type="ORF">TMSB3V08_LOCUS6879</name>
</gene>
<evidence type="ECO:0000313" key="2">
    <source>
        <dbReference type="EMBL" id="CAD7430111.1"/>
    </source>
</evidence>
<evidence type="ECO:0000256" key="1">
    <source>
        <dbReference type="SAM" id="MobiDB-lite"/>
    </source>
</evidence>
<dbReference type="AlphaFoldDB" id="A0A7R9HPG5"/>
<name>A0A7R9HPG5_9NEOP</name>
<feature type="compositionally biased region" description="Basic and acidic residues" evidence="1">
    <location>
        <begin position="41"/>
        <end position="55"/>
    </location>
</feature>
<protein>
    <submittedName>
        <fullName evidence="2">Uncharacterized protein</fullName>
    </submittedName>
</protein>
<organism evidence="2">
    <name type="scientific">Timema monikensis</name>
    <dbReference type="NCBI Taxonomy" id="170555"/>
    <lineage>
        <taxon>Eukaryota</taxon>
        <taxon>Metazoa</taxon>
        <taxon>Ecdysozoa</taxon>
        <taxon>Arthropoda</taxon>
        <taxon>Hexapoda</taxon>
        <taxon>Insecta</taxon>
        <taxon>Pterygota</taxon>
        <taxon>Neoptera</taxon>
        <taxon>Polyneoptera</taxon>
        <taxon>Phasmatodea</taxon>
        <taxon>Timematodea</taxon>
        <taxon>Timematoidea</taxon>
        <taxon>Timematidae</taxon>
        <taxon>Timema</taxon>
    </lineage>
</organism>
<feature type="region of interest" description="Disordered" evidence="1">
    <location>
        <begin position="36"/>
        <end position="55"/>
    </location>
</feature>